<keyword evidence="2" id="KW-1185">Reference proteome</keyword>
<organism evidence="1 2">
    <name type="scientific">Falsiroseomonas tokyonensis</name>
    <dbReference type="NCBI Taxonomy" id="430521"/>
    <lineage>
        <taxon>Bacteria</taxon>
        <taxon>Pseudomonadati</taxon>
        <taxon>Pseudomonadota</taxon>
        <taxon>Alphaproteobacteria</taxon>
        <taxon>Acetobacterales</taxon>
        <taxon>Roseomonadaceae</taxon>
        <taxon>Falsiroseomonas</taxon>
    </lineage>
</organism>
<dbReference type="RefSeq" id="WP_246603206.1">
    <property type="nucleotide sequence ID" value="NZ_JAFNJS010000008.1"/>
</dbReference>
<reference evidence="2" key="1">
    <citation type="journal article" date="2019" name="Int. J. Syst. Evol. Microbiol.">
        <title>The Global Catalogue of Microorganisms (GCM) 10K type strain sequencing project: providing services to taxonomists for standard genome sequencing and annotation.</title>
        <authorList>
            <consortium name="The Broad Institute Genomics Platform"/>
            <consortium name="The Broad Institute Genome Sequencing Center for Infectious Disease"/>
            <person name="Wu L."/>
            <person name="Ma J."/>
        </authorList>
    </citation>
    <scope>NUCLEOTIDE SEQUENCE [LARGE SCALE GENOMIC DNA]</scope>
    <source>
        <strain evidence="2">CGMCC 1.16855</strain>
    </source>
</reference>
<accession>A0ABV7C0T4</accession>
<proteinExistence type="predicted"/>
<dbReference type="SUPFAM" id="SSF55874">
    <property type="entry name" value="ATPase domain of HSP90 chaperone/DNA topoisomerase II/histidine kinase"/>
    <property type="match status" value="1"/>
</dbReference>
<protein>
    <submittedName>
        <fullName evidence="1">ATP-binding protein</fullName>
    </submittedName>
</protein>
<evidence type="ECO:0000313" key="1">
    <source>
        <dbReference type="EMBL" id="MFC3002959.1"/>
    </source>
</evidence>
<name>A0ABV7C0T4_9PROT</name>
<keyword evidence="1" id="KW-0547">Nucleotide-binding</keyword>
<keyword evidence="1" id="KW-0067">ATP-binding</keyword>
<dbReference type="EMBL" id="JBHRSB010000008">
    <property type="protein sequence ID" value="MFC3002959.1"/>
    <property type="molecule type" value="Genomic_DNA"/>
</dbReference>
<sequence>MPFEMAPPSAHALVEAMRGLGYTLWTAVADIVDNSIAAGARAVRIDFQWDGPQTWIRVADDGHGMSEAELTQAMRAGARNPLSIRNTTDLGRFGLGLKTASFSQCRRLTVSSRRAGLAPACRVWDLDEIAKHDEWRLATEPMPSSVPLLAPLQDMPQGTVVLWEKLDRIVAADAVADDARAEDAFLSQIGRTERHLAMIFHRYLDAPGSPLHILFNGAGPQSRLRGWDPFMDTHPATSRTPDERLRHGDVEVRVQGFILPHRDRLDERTAELGGGPEGWVSQQGFYVYRNRRLLVPGDWLGLGHPRRWAKEDAYRLARLRLDIPNSADAAWSIDVRKSTAAPPRSLRGRLTDLAERVRADARRVFLHRGSYGPRAPAPNLQRAWTAVERRDGMAYRIDRAHPAVARVLAESSGSTEAVEAMLRVIEETVPVHRIWIETAEREGLAPTGFSATPPAEVRSVAEALYSDFTTRMGLSDDSARTLLMRTEPFNSFPDLVASLGVRTVEKP</sequence>
<evidence type="ECO:0000313" key="2">
    <source>
        <dbReference type="Proteomes" id="UP001595420"/>
    </source>
</evidence>
<gene>
    <name evidence="1" type="ORF">ACFOD3_23885</name>
</gene>
<comment type="caution">
    <text evidence="1">The sequence shown here is derived from an EMBL/GenBank/DDBJ whole genome shotgun (WGS) entry which is preliminary data.</text>
</comment>
<dbReference type="Gene3D" id="3.30.565.10">
    <property type="entry name" value="Histidine kinase-like ATPase, C-terminal domain"/>
    <property type="match status" value="1"/>
</dbReference>
<dbReference type="Pfam" id="PF13589">
    <property type="entry name" value="HATPase_c_3"/>
    <property type="match status" value="1"/>
</dbReference>
<dbReference type="GO" id="GO:0005524">
    <property type="term" value="F:ATP binding"/>
    <property type="evidence" value="ECO:0007669"/>
    <property type="project" value="UniProtKB-KW"/>
</dbReference>
<dbReference type="InterPro" id="IPR036890">
    <property type="entry name" value="HATPase_C_sf"/>
</dbReference>
<dbReference type="Proteomes" id="UP001595420">
    <property type="component" value="Unassembled WGS sequence"/>
</dbReference>